<dbReference type="InterPro" id="IPR006186">
    <property type="entry name" value="Ser/Thr-sp_prot-phosphatase"/>
</dbReference>
<dbReference type="PANTHER" id="PTHR11668:SF398">
    <property type="entry name" value="SERINE_THREONINE-PROTEIN PHOSPHATASE"/>
    <property type="match status" value="1"/>
</dbReference>
<dbReference type="PROSITE" id="PS00125">
    <property type="entry name" value="SER_THR_PHOSPHATASE"/>
    <property type="match status" value="1"/>
</dbReference>
<dbReference type="SMART" id="SM00156">
    <property type="entry name" value="PP2Ac"/>
    <property type="match status" value="1"/>
</dbReference>
<dbReference type="FunCoup" id="G0PN76">
    <property type="interactions" value="96"/>
</dbReference>
<dbReference type="GO" id="GO:0005737">
    <property type="term" value="C:cytoplasm"/>
    <property type="evidence" value="ECO:0007669"/>
    <property type="project" value="TreeGrafter"/>
</dbReference>
<name>G0PN76_CAEBE</name>
<dbReference type="SUPFAM" id="SSF56300">
    <property type="entry name" value="Metallo-dependent phosphatases"/>
    <property type="match status" value="1"/>
</dbReference>
<dbReference type="InParanoid" id="G0PN76"/>
<accession>G0PN76</accession>
<dbReference type="HOGENOM" id="CLU_004962_0_0_1"/>
<dbReference type="OrthoDB" id="1930084at2759"/>
<comment type="catalytic activity">
    <reaction evidence="1">
        <text>O-phospho-L-threonyl-[protein] + H2O = L-threonyl-[protein] + phosphate</text>
        <dbReference type="Rhea" id="RHEA:47004"/>
        <dbReference type="Rhea" id="RHEA-COMP:11060"/>
        <dbReference type="Rhea" id="RHEA-COMP:11605"/>
        <dbReference type="ChEBI" id="CHEBI:15377"/>
        <dbReference type="ChEBI" id="CHEBI:30013"/>
        <dbReference type="ChEBI" id="CHEBI:43474"/>
        <dbReference type="ChEBI" id="CHEBI:61977"/>
        <dbReference type="EC" id="3.1.3.16"/>
    </reaction>
</comment>
<evidence type="ECO:0000313" key="4">
    <source>
        <dbReference type="Proteomes" id="UP000008068"/>
    </source>
</evidence>
<dbReference type="Gene3D" id="3.60.21.10">
    <property type="match status" value="1"/>
</dbReference>
<sequence length="282" mass="32087">MQDVNSIIIDVLSVSTHEKAICKVIQEERILKLLDMAKEVVKSQGALVEVDAPIKVCGDIHGQFPDLIRLFHRGGWPPTANYLFLGDYVDRGRFSIETIVLLLAYKGRDFERPTLKFSKHSAKGVRFSKNFFLLRGNHECEYVNKTYGFYEECQKRYQSTRLYDAFQDIFNLLPLSGLIAERILCMHGGLSPHLKSINDLKNIARPNQGKTGLEVDLLWADPIIGLTGFMTLFSAPHYCGQFDNSAAFMTCDEKLQCSFDILRPTSGRLEIREKNLLKDETT</sequence>
<organism evidence="4">
    <name type="scientific">Caenorhabditis brenneri</name>
    <name type="common">Nematode worm</name>
    <dbReference type="NCBI Taxonomy" id="135651"/>
    <lineage>
        <taxon>Eukaryota</taxon>
        <taxon>Metazoa</taxon>
        <taxon>Ecdysozoa</taxon>
        <taxon>Nematoda</taxon>
        <taxon>Chromadorea</taxon>
        <taxon>Rhabditida</taxon>
        <taxon>Rhabditina</taxon>
        <taxon>Rhabditomorpha</taxon>
        <taxon>Rhabditoidea</taxon>
        <taxon>Rhabditidae</taxon>
        <taxon>Peloderinae</taxon>
        <taxon>Caenorhabditis</taxon>
    </lineage>
</organism>
<dbReference type="AlphaFoldDB" id="G0PN76"/>
<dbReference type="InterPro" id="IPR029052">
    <property type="entry name" value="Metallo-depent_PP-like"/>
</dbReference>
<dbReference type="PRINTS" id="PR00114">
    <property type="entry name" value="STPHPHTASE"/>
</dbReference>
<feature type="domain" description="Serine/threonine specific protein phosphatases" evidence="2">
    <location>
        <begin position="134"/>
        <end position="139"/>
    </location>
</feature>
<gene>
    <name evidence="3" type="ORF">CAEBREN_28866</name>
</gene>
<dbReference type="eggNOG" id="KOG0374">
    <property type="taxonomic scope" value="Eukaryota"/>
</dbReference>
<proteinExistence type="inferred from homology"/>
<evidence type="ECO:0000313" key="3">
    <source>
        <dbReference type="EMBL" id="EGT40127.1"/>
    </source>
</evidence>
<keyword evidence="1" id="KW-0378">Hydrolase</keyword>
<dbReference type="GO" id="GO:0005634">
    <property type="term" value="C:nucleus"/>
    <property type="evidence" value="ECO:0007669"/>
    <property type="project" value="TreeGrafter"/>
</dbReference>
<dbReference type="PANTHER" id="PTHR11668">
    <property type="entry name" value="SERINE/THREONINE PROTEIN PHOSPHATASE"/>
    <property type="match status" value="1"/>
</dbReference>
<dbReference type="Proteomes" id="UP000008068">
    <property type="component" value="Unassembled WGS sequence"/>
</dbReference>
<dbReference type="STRING" id="135651.G0PN76"/>
<evidence type="ECO:0000256" key="1">
    <source>
        <dbReference type="RuleBase" id="RU004273"/>
    </source>
</evidence>
<dbReference type="InterPro" id="IPR050341">
    <property type="entry name" value="PP1_catalytic_subunit"/>
</dbReference>
<dbReference type="EMBL" id="GL381731">
    <property type="protein sequence ID" value="EGT40127.1"/>
    <property type="molecule type" value="Genomic_DNA"/>
</dbReference>
<dbReference type="GO" id="GO:0004722">
    <property type="term" value="F:protein serine/threonine phosphatase activity"/>
    <property type="evidence" value="ECO:0007669"/>
    <property type="project" value="UniProtKB-EC"/>
</dbReference>
<dbReference type="InterPro" id="IPR004843">
    <property type="entry name" value="Calcineurin-like_PHP"/>
</dbReference>
<dbReference type="Pfam" id="PF00149">
    <property type="entry name" value="Metallophos"/>
    <property type="match status" value="1"/>
</dbReference>
<comment type="similarity">
    <text evidence="1">Belongs to the PPP phosphatase family.</text>
</comment>
<evidence type="ECO:0000259" key="2">
    <source>
        <dbReference type="PROSITE" id="PS00125"/>
    </source>
</evidence>
<reference evidence="4" key="1">
    <citation type="submission" date="2011-07" db="EMBL/GenBank/DDBJ databases">
        <authorList>
            <consortium name="Caenorhabditis brenneri Sequencing and Analysis Consortium"/>
            <person name="Wilson R.K."/>
        </authorList>
    </citation>
    <scope>NUCLEOTIDE SEQUENCE [LARGE SCALE GENOMIC DNA]</scope>
    <source>
        <strain evidence="4">PB2801</strain>
    </source>
</reference>
<keyword evidence="4" id="KW-1185">Reference proteome</keyword>
<dbReference type="EC" id="3.1.3.16" evidence="1"/>
<protein>
    <recommendedName>
        <fullName evidence="1">Serine/threonine-protein phosphatase</fullName>
        <ecNumber evidence="1">3.1.3.16</ecNumber>
    </recommendedName>
</protein>